<name>L0HGG7_METFS</name>
<protein>
    <submittedName>
        <fullName evidence="2">Putative exonuclease</fullName>
    </submittedName>
</protein>
<gene>
    <name evidence="2" type="ordered locus">Metfor_2849</name>
</gene>
<reference evidence="2 3" key="2">
    <citation type="journal article" date="2014" name="Genome Announc.">
        <title>Complete Genome Sequence of Methanoregula formicica SMSPT, a Mesophilic Hydrogenotrophic Methanogen Isolated from a Methanogenic Upflow Anaerobic Sludge Blanket Reactor.</title>
        <authorList>
            <person name="Yamamoto K."/>
            <person name="Tamaki H."/>
            <person name="Cadillo-Quiroz H."/>
            <person name="Imachi H."/>
            <person name="Kyrpides N."/>
            <person name="Woyke T."/>
            <person name="Goodwin L."/>
            <person name="Zinder S.H."/>
            <person name="Kamagata Y."/>
            <person name="Liu W.T."/>
        </authorList>
    </citation>
    <scope>NUCLEOTIDE SEQUENCE [LARGE SCALE GENOMIC DNA]</scope>
    <source>
        <strain evidence="3">DSM 22288 / NBRC 105244 / SMSP</strain>
    </source>
</reference>
<proteinExistence type="predicted"/>
<evidence type="ECO:0000313" key="2">
    <source>
        <dbReference type="EMBL" id="AGB03832.1"/>
    </source>
</evidence>
<dbReference type="PANTHER" id="PTHR38462:SF1">
    <property type="entry name" value="YPRB RIBONUCLEASE H-LIKE DOMAIN-CONTAINING PROTEIN"/>
    <property type="match status" value="1"/>
</dbReference>
<dbReference type="RefSeq" id="WP_015286794.1">
    <property type="nucleotide sequence ID" value="NC_019943.1"/>
</dbReference>
<accession>L0HGG7</accession>
<dbReference type="eggNOG" id="arCOG03130">
    <property type="taxonomic scope" value="Archaea"/>
</dbReference>
<dbReference type="GeneID" id="14308632"/>
<dbReference type="InParanoid" id="L0HGG7"/>
<reference evidence="3" key="1">
    <citation type="submission" date="2011-12" db="EMBL/GenBank/DDBJ databases">
        <title>Complete sequence of Methanoregula formicicum SMSP.</title>
        <authorList>
            <person name="Lucas S."/>
            <person name="Han J."/>
            <person name="Lapidus A."/>
            <person name="Cheng J.-F."/>
            <person name="Goodwin L."/>
            <person name="Pitluck S."/>
            <person name="Peters L."/>
            <person name="Ovchinnikova G."/>
            <person name="Teshima H."/>
            <person name="Detter J.C."/>
            <person name="Han C."/>
            <person name="Tapia R."/>
            <person name="Land M."/>
            <person name="Hauser L."/>
            <person name="Kyrpides N."/>
            <person name="Ivanova N."/>
            <person name="Pagani I."/>
            <person name="Imachi H."/>
            <person name="Tamaki H."/>
            <person name="Sekiguchi Y."/>
            <person name="Kamagata Y."/>
            <person name="Cadillo-Quiroz H."/>
            <person name="Zinder S."/>
            <person name="Liu W.-T."/>
            <person name="Woyke T."/>
        </authorList>
    </citation>
    <scope>NUCLEOTIDE SEQUENCE [LARGE SCALE GENOMIC DNA]</scope>
    <source>
        <strain evidence="3">DSM 22288 / NBRC 105244 / SMSP</strain>
    </source>
</reference>
<dbReference type="PANTHER" id="PTHR38462">
    <property type="entry name" value="EXONUCLEASE-LIKE PROTEIN"/>
    <property type="match status" value="1"/>
</dbReference>
<dbReference type="InterPro" id="IPR012337">
    <property type="entry name" value="RNaseH-like_sf"/>
</dbReference>
<feature type="domain" description="YprB ribonuclease H-like" evidence="1">
    <location>
        <begin position="187"/>
        <end position="353"/>
    </location>
</feature>
<dbReference type="STRING" id="593750.Metfor_2849"/>
<dbReference type="Proteomes" id="UP000010824">
    <property type="component" value="Chromosome"/>
</dbReference>
<dbReference type="InterPro" id="IPR038720">
    <property type="entry name" value="YprB_RNase_H-like_dom"/>
</dbReference>
<organism evidence="2 3">
    <name type="scientific">Methanoregula formicica (strain DSM 22288 / NBRC 105244 / SMSP)</name>
    <dbReference type="NCBI Taxonomy" id="593750"/>
    <lineage>
        <taxon>Archaea</taxon>
        <taxon>Methanobacteriati</taxon>
        <taxon>Methanobacteriota</taxon>
        <taxon>Stenosarchaea group</taxon>
        <taxon>Methanomicrobia</taxon>
        <taxon>Methanomicrobiales</taxon>
        <taxon>Methanoregulaceae</taxon>
        <taxon>Methanoregula</taxon>
    </lineage>
</organism>
<evidence type="ECO:0000259" key="1">
    <source>
        <dbReference type="Pfam" id="PF13482"/>
    </source>
</evidence>
<keyword evidence="3" id="KW-1185">Reference proteome</keyword>
<dbReference type="Pfam" id="PF13482">
    <property type="entry name" value="RNase_H_2"/>
    <property type="match status" value="1"/>
</dbReference>
<keyword evidence="2" id="KW-0540">Nuclease</keyword>
<dbReference type="Gene3D" id="3.30.420.10">
    <property type="entry name" value="Ribonuclease H-like superfamily/Ribonuclease H"/>
    <property type="match status" value="1"/>
</dbReference>
<dbReference type="OrthoDB" id="211024at2157"/>
<dbReference type="HOGENOM" id="CLU_759948_0_0_2"/>
<dbReference type="EMBL" id="CP003167">
    <property type="protein sequence ID" value="AGB03832.1"/>
    <property type="molecule type" value="Genomic_DNA"/>
</dbReference>
<evidence type="ECO:0000313" key="3">
    <source>
        <dbReference type="Proteomes" id="UP000010824"/>
    </source>
</evidence>
<keyword evidence="2" id="KW-0378">Hydrolase</keyword>
<dbReference type="AlphaFoldDB" id="L0HGG7"/>
<dbReference type="KEGG" id="mfo:Metfor_2849"/>
<dbReference type="InterPro" id="IPR036397">
    <property type="entry name" value="RNaseH_sf"/>
</dbReference>
<dbReference type="GO" id="GO:0003676">
    <property type="term" value="F:nucleic acid binding"/>
    <property type="evidence" value="ECO:0007669"/>
    <property type="project" value="InterPro"/>
</dbReference>
<keyword evidence="2" id="KW-0269">Exonuclease</keyword>
<dbReference type="GO" id="GO:0004527">
    <property type="term" value="F:exonuclease activity"/>
    <property type="evidence" value="ECO:0007669"/>
    <property type="project" value="UniProtKB-KW"/>
</dbReference>
<sequence length="361" mass="40335">MSVIPASSRIGALWQQRMQSMREYSVVRDGNAFEAGFSDSVIFSSEYDRARGFLDTLLDRYGGVAFDTVFRGREIANEGGTCFALESRQGYSFPSLDSEQLRARLLGDLTLVHGIGPAIRKRLNTRGYHSIPDLLEHPCFRQQAKTVLSCISGGDSSSIMDLAGSRHSRSHPSVLGAATLHEPEDFVFLDIETLGLFSRPIILFGIGVIERGNLIVYQYLLRDIAEEQAALIATMDHVSGDRPALVTFNGKSFDFPYLADRLAYYGLGCPAKIPHFDVLHFSRRRWKGRFPSLRLAALEREVLNVTREDDVPGQMVPEFYEQYLRSGNPGPLVPIVEHNRQDVVSLARLFSYLLEEAHGGC</sequence>
<dbReference type="SUPFAM" id="SSF53098">
    <property type="entry name" value="Ribonuclease H-like"/>
    <property type="match status" value="1"/>
</dbReference>